<dbReference type="Proteomes" id="UP000277424">
    <property type="component" value="Unassembled WGS sequence"/>
</dbReference>
<evidence type="ECO:0000313" key="1">
    <source>
        <dbReference type="EMBL" id="RKQ69964.1"/>
    </source>
</evidence>
<proteinExistence type="predicted"/>
<protein>
    <submittedName>
        <fullName evidence="1">T4 beta protein</fullName>
    </submittedName>
</protein>
<accession>A0A420WG19</accession>
<gene>
    <name evidence="1" type="ORF">BCL74_1898</name>
</gene>
<sequence length="378" mass="41787">MAHTRPIYVPALRLKQGEYRGLQRLASDVADKIIPRLVVPPPKERDPEKHRPLTKDEIVHETGHRIAHHWKMRAAFLDVRFLFAEFGEAECVEWLPKIFDVARNAHAQPIPVVGLADSLGPRAAAFRQSLATETETKVAIRVESGEIDRDIRNRLMTGMSALGVTPEGCAVLADFSDADFSDALAVAGIAQAALEDLQGIGRWRHVVFQGTNYPEDNPADSNGDAVVPRNEWLAWKAAVKLDEGSPEHLIFGDYGADSAKFEFKKASGGIPIRHYRYTTPDSWLVVRGSAEGQAEAVMRGVCERILRSGKFAGRGFSSADEYIFRTAKGWDGPGNGSTWREINTTHHITRVVRDIGGIKGMTFTETTFSDPADQLSFI</sequence>
<dbReference type="EMBL" id="RBIG01000002">
    <property type="protein sequence ID" value="RKQ69964.1"/>
    <property type="molecule type" value="Genomic_DNA"/>
</dbReference>
<dbReference type="OrthoDB" id="1492299at2"/>
<dbReference type="InterPro" id="IPR025683">
    <property type="entry name" value="Protein_beta"/>
</dbReference>
<dbReference type="RefSeq" id="WP_121219455.1">
    <property type="nucleotide sequence ID" value="NZ_RBIG01000002.1"/>
</dbReference>
<organism evidence="1 2">
    <name type="scientific">Oceanibaculum indicum</name>
    <dbReference type="NCBI Taxonomy" id="526216"/>
    <lineage>
        <taxon>Bacteria</taxon>
        <taxon>Pseudomonadati</taxon>
        <taxon>Pseudomonadota</taxon>
        <taxon>Alphaproteobacteria</taxon>
        <taxon>Rhodospirillales</taxon>
        <taxon>Oceanibaculaceae</taxon>
        <taxon>Oceanibaculum</taxon>
    </lineage>
</organism>
<comment type="caution">
    <text evidence="1">The sequence shown here is derived from an EMBL/GenBank/DDBJ whole genome shotgun (WGS) entry which is preliminary data.</text>
</comment>
<reference evidence="1 2" key="1">
    <citation type="submission" date="2018-10" db="EMBL/GenBank/DDBJ databases">
        <title>Comparative analysis of microorganisms from saline springs in Andes Mountain Range, Colombia.</title>
        <authorList>
            <person name="Rubin E."/>
        </authorList>
    </citation>
    <scope>NUCLEOTIDE SEQUENCE [LARGE SCALE GENOMIC DNA]</scope>
    <source>
        <strain evidence="1 2">USBA 36</strain>
    </source>
</reference>
<name>A0A420WG19_9PROT</name>
<dbReference type="Pfam" id="PF14350">
    <property type="entry name" value="Beta_protein"/>
    <property type="match status" value="1"/>
</dbReference>
<evidence type="ECO:0000313" key="2">
    <source>
        <dbReference type="Proteomes" id="UP000277424"/>
    </source>
</evidence>
<dbReference type="AlphaFoldDB" id="A0A420WG19"/>